<comment type="caution">
    <text evidence="4">The sequence shown here is derived from an EMBL/GenBank/DDBJ whole genome shotgun (WGS) entry which is preliminary data.</text>
</comment>
<dbReference type="EMBL" id="MCRJ01000187">
    <property type="protein sequence ID" value="ODN68404.1"/>
    <property type="molecule type" value="Genomic_DNA"/>
</dbReference>
<dbReference type="EC" id="5.99.1.4" evidence="1"/>
<dbReference type="Proteomes" id="UP000094622">
    <property type="component" value="Unassembled WGS sequence"/>
</dbReference>
<dbReference type="GO" id="GO:0004602">
    <property type="term" value="F:glutathione peroxidase activity"/>
    <property type="evidence" value="ECO:0007669"/>
    <property type="project" value="TreeGrafter"/>
</dbReference>
<dbReference type="PANTHER" id="PTHR42943:SF2">
    <property type="entry name" value="GLUTATHIONE S-TRANSFERASE KAPPA 1"/>
    <property type="match status" value="1"/>
</dbReference>
<dbReference type="CDD" id="cd03022">
    <property type="entry name" value="DsbA_HCCA_Iso"/>
    <property type="match status" value="1"/>
</dbReference>
<dbReference type="GO" id="GO:1901170">
    <property type="term" value="P:naphthalene catabolic process"/>
    <property type="evidence" value="ECO:0007669"/>
    <property type="project" value="InterPro"/>
</dbReference>
<evidence type="ECO:0000313" key="4">
    <source>
        <dbReference type="EMBL" id="ODN68404.1"/>
    </source>
</evidence>
<name>A0A1E3GWM7_9HYPH</name>
<dbReference type="Pfam" id="PF01323">
    <property type="entry name" value="DSBA"/>
    <property type="match status" value="1"/>
</dbReference>
<reference evidence="4 5" key="1">
    <citation type="submission" date="2016-07" db="EMBL/GenBank/DDBJ databases">
        <title>Draft Genome Sequence of Methylobrevis pamukkalensis PK2.</title>
        <authorList>
            <person name="Vasilenko O.V."/>
            <person name="Doronina N.V."/>
            <person name="Shmareva M.N."/>
            <person name="Tarlachkov S.V."/>
            <person name="Mustakhimov I."/>
            <person name="Trotsenko Y.A."/>
        </authorList>
    </citation>
    <scope>NUCLEOTIDE SEQUENCE [LARGE SCALE GENOMIC DNA]</scope>
    <source>
        <strain evidence="4 5">PK2</strain>
    </source>
</reference>
<dbReference type="InterPro" id="IPR014440">
    <property type="entry name" value="HCCAis_GSTk"/>
</dbReference>
<dbReference type="PANTHER" id="PTHR42943">
    <property type="entry name" value="GLUTATHIONE S-TRANSFERASE KAPPA"/>
    <property type="match status" value="1"/>
</dbReference>
<sequence length="197" mass="22289">MVQFWYEFASSYSYPAAMRIGRLARESGIEIEWRPFLLGPLFKEMQGLSDSPFNAFPPKGRYMWRDLERICEAEEIPFVKPKKFPHNGLAAARLALVGLSEGWGEVFTRLVFSANFARGEDISDPAVLEPLVTEAGGDTRKARVRANSEEIKDRLKSNVDQARARGIFGAPSFVCDDGELFWGNDRLEQALAWSKQH</sequence>
<dbReference type="InterPro" id="IPR044087">
    <property type="entry name" value="NahD-like"/>
</dbReference>
<dbReference type="RefSeq" id="WP_069308401.1">
    <property type="nucleotide sequence ID" value="NZ_MCRJ01000187.1"/>
</dbReference>
<organism evidence="4 5">
    <name type="scientific">Methylobrevis pamukkalensis</name>
    <dbReference type="NCBI Taxonomy" id="1439726"/>
    <lineage>
        <taxon>Bacteria</taxon>
        <taxon>Pseudomonadati</taxon>
        <taxon>Pseudomonadota</taxon>
        <taxon>Alphaproteobacteria</taxon>
        <taxon>Hyphomicrobiales</taxon>
        <taxon>Pleomorphomonadaceae</taxon>
        <taxon>Methylobrevis</taxon>
    </lineage>
</organism>
<evidence type="ECO:0000256" key="2">
    <source>
        <dbReference type="PIRSR" id="PIRSR006386-1"/>
    </source>
</evidence>
<comment type="catalytic activity">
    <reaction evidence="1">
        <text>2-hydroxychromene-2-carboxylate = (3E)-4-(2-hydroxyphenyl)-2-oxobut-3-enoate</text>
        <dbReference type="Rhea" id="RHEA:27401"/>
        <dbReference type="ChEBI" id="CHEBI:59350"/>
        <dbReference type="ChEBI" id="CHEBI:59353"/>
        <dbReference type="EC" id="5.99.1.4"/>
    </reaction>
</comment>
<feature type="domain" description="DSBA-like thioredoxin" evidence="3">
    <location>
        <begin position="2"/>
        <end position="189"/>
    </location>
</feature>
<dbReference type="AlphaFoldDB" id="A0A1E3GWM7"/>
<dbReference type="GO" id="GO:0004364">
    <property type="term" value="F:glutathione transferase activity"/>
    <property type="evidence" value="ECO:0007669"/>
    <property type="project" value="TreeGrafter"/>
</dbReference>
<dbReference type="PATRIC" id="fig|1439726.3.peg.4562"/>
<dbReference type="GO" id="GO:0018845">
    <property type="term" value="F:2-hydroxychromene-2-carboxylate isomerase activity"/>
    <property type="evidence" value="ECO:0007669"/>
    <property type="project" value="UniProtKB-UniRule"/>
</dbReference>
<accession>A0A1E3GWM7</accession>
<dbReference type="PIRSF" id="PIRSF006386">
    <property type="entry name" value="HCCAis_GSTk"/>
    <property type="match status" value="1"/>
</dbReference>
<protein>
    <recommendedName>
        <fullName evidence="1">2-hydroxychromene-2-carboxylate isomerase</fullName>
        <ecNumber evidence="1">5.99.1.4</ecNumber>
    </recommendedName>
</protein>
<keyword evidence="1 4" id="KW-0413">Isomerase</keyword>
<dbReference type="Gene3D" id="3.40.30.10">
    <property type="entry name" value="Glutaredoxin"/>
    <property type="match status" value="1"/>
</dbReference>
<evidence type="ECO:0000259" key="3">
    <source>
        <dbReference type="Pfam" id="PF01323"/>
    </source>
</evidence>
<dbReference type="InterPro" id="IPR036249">
    <property type="entry name" value="Thioredoxin-like_sf"/>
</dbReference>
<dbReference type="InterPro" id="IPR001853">
    <property type="entry name" value="DSBA-like_thioredoxin_dom"/>
</dbReference>
<dbReference type="OrthoDB" id="5244108at2"/>
<dbReference type="GO" id="GO:0006749">
    <property type="term" value="P:glutathione metabolic process"/>
    <property type="evidence" value="ECO:0007669"/>
    <property type="project" value="TreeGrafter"/>
</dbReference>
<comment type="similarity">
    <text evidence="1">Belongs to the GST superfamily. NadH family.</text>
</comment>
<evidence type="ECO:0000313" key="5">
    <source>
        <dbReference type="Proteomes" id="UP000094622"/>
    </source>
</evidence>
<feature type="active site" description="Nucleophile" evidence="2">
    <location>
        <position position="10"/>
    </location>
</feature>
<keyword evidence="5" id="KW-1185">Reference proteome</keyword>
<gene>
    <name evidence="4" type="primary">nsaD</name>
    <name evidence="4" type="ORF">A6302_04300</name>
</gene>
<proteinExistence type="inferred from homology"/>
<dbReference type="InterPro" id="IPR051924">
    <property type="entry name" value="GST_Kappa/NadH"/>
</dbReference>
<evidence type="ECO:0000256" key="1">
    <source>
        <dbReference type="PIRNR" id="PIRNR006386"/>
    </source>
</evidence>
<dbReference type="SUPFAM" id="SSF52833">
    <property type="entry name" value="Thioredoxin-like"/>
    <property type="match status" value="1"/>
</dbReference>